<evidence type="ECO:0000259" key="4">
    <source>
        <dbReference type="PROSITE" id="PS51194"/>
    </source>
</evidence>
<protein>
    <submittedName>
        <fullName evidence="5">DEAD/DEAH box helicase</fullName>
    </submittedName>
</protein>
<dbReference type="PROSITE" id="PS51192">
    <property type="entry name" value="HELICASE_ATP_BIND_1"/>
    <property type="match status" value="1"/>
</dbReference>
<evidence type="ECO:0000259" key="3">
    <source>
        <dbReference type="PROSITE" id="PS51192"/>
    </source>
</evidence>
<evidence type="ECO:0000313" key="6">
    <source>
        <dbReference type="Proteomes" id="UP000604083"/>
    </source>
</evidence>
<name>A0A934RJ54_9BACT</name>
<dbReference type="GO" id="GO:0005524">
    <property type="term" value="F:ATP binding"/>
    <property type="evidence" value="ECO:0007669"/>
    <property type="project" value="InterPro"/>
</dbReference>
<dbReference type="InterPro" id="IPR049730">
    <property type="entry name" value="SNF2/RAD54-like_C"/>
</dbReference>
<proteinExistence type="predicted"/>
<dbReference type="GO" id="GO:0004386">
    <property type="term" value="F:helicase activity"/>
    <property type="evidence" value="ECO:0007669"/>
    <property type="project" value="UniProtKB-KW"/>
</dbReference>
<keyword evidence="5" id="KW-0547">Nucleotide-binding</keyword>
<dbReference type="Gene3D" id="3.40.50.10810">
    <property type="entry name" value="Tandem AAA-ATPase domain"/>
    <property type="match status" value="1"/>
</dbReference>
<keyword evidence="6" id="KW-1185">Reference proteome</keyword>
<keyword evidence="1" id="KW-0378">Hydrolase</keyword>
<dbReference type="Pfam" id="PF00271">
    <property type="entry name" value="Helicase_C"/>
    <property type="match status" value="1"/>
</dbReference>
<dbReference type="PROSITE" id="PS51194">
    <property type="entry name" value="HELICASE_CTER"/>
    <property type="match status" value="1"/>
</dbReference>
<dbReference type="AlphaFoldDB" id="A0A934RJ54"/>
<dbReference type="GO" id="GO:0016787">
    <property type="term" value="F:hydrolase activity"/>
    <property type="evidence" value="ECO:0007669"/>
    <property type="project" value="UniProtKB-KW"/>
</dbReference>
<feature type="domain" description="Helicase C-terminal" evidence="4">
    <location>
        <begin position="803"/>
        <end position="957"/>
    </location>
</feature>
<dbReference type="Proteomes" id="UP000604083">
    <property type="component" value="Unassembled WGS sequence"/>
</dbReference>
<reference evidence="5" key="1">
    <citation type="submission" date="2021-01" db="EMBL/GenBank/DDBJ databases">
        <title>Modified the classification status of verrucomicrobia.</title>
        <authorList>
            <person name="Feng X."/>
        </authorList>
    </citation>
    <scope>NUCLEOTIDE SEQUENCE</scope>
    <source>
        <strain evidence="5">KCTC 12986</strain>
    </source>
</reference>
<dbReference type="CDD" id="cd18793">
    <property type="entry name" value="SF2_C_SNF"/>
    <property type="match status" value="1"/>
</dbReference>
<feature type="compositionally biased region" description="Basic and acidic residues" evidence="2">
    <location>
        <begin position="192"/>
        <end position="208"/>
    </location>
</feature>
<gene>
    <name evidence="5" type="ORF">JIN78_00950</name>
</gene>
<evidence type="ECO:0000256" key="2">
    <source>
        <dbReference type="SAM" id="MobiDB-lite"/>
    </source>
</evidence>
<evidence type="ECO:0000256" key="1">
    <source>
        <dbReference type="ARBA" id="ARBA00022801"/>
    </source>
</evidence>
<dbReference type="SUPFAM" id="SSF52540">
    <property type="entry name" value="P-loop containing nucleoside triphosphate hydrolases"/>
    <property type="match status" value="2"/>
</dbReference>
<dbReference type="InterPro" id="IPR027417">
    <property type="entry name" value="P-loop_NTPase"/>
</dbReference>
<dbReference type="RefSeq" id="WP_200390048.1">
    <property type="nucleotide sequence ID" value="NZ_JAENIO010000002.1"/>
</dbReference>
<dbReference type="Pfam" id="PF00176">
    <property type="entry name" value="SNF2-rel_dom"/>
    <property type="match status" value="1"/>
</dbReference>
<dbReference type="InterPro" id="IPR038718">
    <property type="entry name" value="SNF2-like_sf"/>
</dbReference>
<accession>A0A934RJ54</accession>
<dbReference type="CDD" id="cd18012">
    <property type="entry name" value="DEXQc_arch_SWI2_SNF2"/>
    <property type="match status" value="1"/>
</dbReference>
<dbReference type="InterPro" id="IPR014001">
    <property type="entry name" value="Helicase_ATP-bd"/>
</dbReference>
<keyword evidence="5" id="KW-0347">Helicase</keyword>
<feature type="domain" description="Helicase ATP-binding" evidence="3">
    <location>
        <begin position="515"/>
        <end position="674"/>
    </location>
</feature>
<dbReference type="PANTHER" id="PTHR10799">
    <property type="entry name" value="SNF2/RAD54 HELICASE FAMILY"/>
    <property type="match status" value="1"/>
</dbReference>
<keyword evidence="5" id="KW-0067">ATP-binding</keyword>
<dbReference type="SMART" id="SM00490">
    <property type="entry name" value="HELICc"/>
    <property type="match status" value="1"/>
</dbReference>
<dbReference type="SMART" id="SM00487">
    <property type="entry name" value="DEXDc"/>
    <property type="match status" value="1"/>
</dbReference>
<organism evidence="5 6">
    <name type="scientific">Roseibacillus ishigakijimensis</name>
    <dbReference type="NCBI Taxonomy" id="454146"/>
    <lineage>
        <taxon>Bacteria</taxon>
        <taxon>Pseudomonadati</taxon>
        <taxon>Verrucomicrobiota</taxon>
        <taxon>Verrucomicrobiia</taxon>
        <taxon>Verrucomicrobiales</taxon>
        <taxon>Verrucomicrobiaceae</taxon>
        <taxon>Roseibacillus</taxon>
    </lineage>
</organism>
<dbReference type="InterPro" id="IPR001650">
    <property type="entry name" value="Helicase_C-like"/>
</dbReference>
<dbReference type="InterPro" id="IPR000330">
    <property type="entry name" value="SNF2_N"/>
</dbReference>
<feature type="region of interest" description="Disordered" evidence="2">
    <location>
        <begin position="184"/>
        <end position="216"/>
    </location>
</feature>
<dbReference type="EMBL" id="JAENIO010000002">
    <property type="protein sequence ID" value="MBK1832612.1"/>
    <property type="molecule type" value="Genomic_DNA"/>
</dbReference>
<evidence type="ECO:0000313" key="5">
    <source>
        <dbReference type="EMBL" id="MBK1832612.1"/>
    </source>
</evidence>
<comment type="caution">
    <text evidence="5">The sequence shown here is derived from an EMBL/GenBank/DDBJ whole genome shotgun (WGS) entry which is preliminary data.</text>
</comment>
<sequence>MSYCLECEPYAHSPYWSLLLRPATLTKTGQIKPKNNESHYTPTRIPKYFDKEDKVPSLQYLALINESGLYAKPAIQGEGWAEIILQALERNRLLIRPDALEKHWEVVTSGAPISVKPNWHMTAEGLSQPILEIPENHHLFFCQPPLALNFTDFSLHPVESPFSVSFLETWQSGPAFQPTEAQALSRQLANRQDAKEIPTPRELKKEKLPATSPRPHLHIHLGEPHRWFRSENILASPTFRYHHSPLQTPLTSRQSLSLDWIADDTNFSTPRNRKEEKKRLKELASYGLEAITNAIRESDLDPTYRSAYFYEPDDSLSPKMDWLQFLSRQRPELEQAGWTIEVAPECGLKVRAISDFTPALQEDPAHGIDWFQFDFSADVEGEPLSLIPYIAYAIETDLFEEEGREALPDPLPLPHPEEEEGYLAFPRDRFLDICQSVAHLFIGREVDGNQPLTIDRIAAASLAHELNLNADQIMKDLAAFGQKLAGITSLPKKAPPKMLQAELRPYQLEGYRWLRFLAENKLNGILADDMGLGKTVQTLAFLASLPTGPDTPPSLIVAPTSVITNWLAEAKRFTPGLQTLLLQGQERKEKFPDIPKAHLVLTSYPLLHRDRTIFLGQQWNAVILDEAQAIKNAKTHAAQVACQLQSKHRFCLSGTPMENHLGELWSLMNFAMPGYLGNSKTFQSTIRKPIEQESDSMVQATLNRRVAPLILRRTKDEVALDLPEKTEILHHIELSKKERDLYESVRASMDKRVREALAAKGLAKSHIIILDALLKLRQICCHPRLLKTPGAQKIATGSKMTYLTQDLLPELFAEGRRILLFSQFTSILTLLEKELQKEKIPFLKLTGQSKKRAELVATFQNENIPIFLISLKAGGTGLNLTAADTVIHYDPWWNPAAENQATDRAHRIGQHKAVFVHKLICQGSIEERIVDLQKQKAKLVKSLLSKETTRLQIDSETLSHLLSPLAQG</sequence>
<dbReference type="Gene3D" id="3.40.50.300">
    <property type="entry name" value="P-loop containing nucleotide triphosphate hydrolases"/>
    <property type="match status" value="1"/>
</dbReference>